<evidence type="ECO:0000313" key="3">
    <source>
        <dbReference type="EMBL" id="MCC8432435.1"/>
    </source>
</evidence>
<keyword evidence="3" id="KW-0808">Transferase</keyword>
<name>A0ABS8L278_9HYPH</name>
<dbReference type="RefSeq" id="WP_230553852.1">
    <property type="nucleotide sequence ID" value="NZ_JAJISD010000014.1"/>
</dbReference>
<proteinExistence type="predicted"/>
<dbReference type="InterPro" id="IPR025714">
    <property type="entry name" value="Methyltranfer_dom"/>
</dbReference>
<dbReference type="PANTHER" id="PTHR13369:SF3">
    <property type="entry name" value="METHYLTRANSFERASE DOMAIN-CONTAINING PROTEIN"/>
    <property type="match status" value="1"/>
</dbReference>
<dbReference type="Proteomes" id="UP001198862">
    <property type="component" value="Unassembled WGS sequence"/>
</dbReference>
<reference evidence="3 4" key="1">
    <citation type="submission" date="2021-11" db="EMBL/GenBank/DDBJ databases">
        <authorList>
            <person name="Lee D.-H."/>
            <person name="Kim S.-B."/>
        </authorList>
    </citation>
    <scope>NUCLEOTIDE SEQUENCE [LARGE SCALE GENOMIC DNA]</scope>
    <source>
        <strain evidence="3 4">KCTC 52223</strain>
    </source>
</reference>
<feature type="compositionally biased region" description="Basic residues" evidence="1">
    <location>
        <begin position="1"/>
        <end position="17"/>
    </location>
</feature>
<keyword evidence="4" id="KW-1185">Reference proteome</keyword>
<dbReference type="Pfam" id="PF13679">
    <property type="entry name" value="Methyltransf_32"/>
    <property type="match status" value="1"/>
</dbReference>
<evidence type="ECO:0000259" key="2">
    <source>
        <dbReference type="Pfam" id="PF13679"/>
    </source>
</evidence>
<dbReference type="Gene3D" id="3.40.50.150">
    <property type="entry name" value="Vaccinia Virus protein VP39"/>
    <property type="match status" value="1"/>
</dbReference>
<dbReference type="GO" id="GO:0008168">
    <property type="term" value="F:methyltransferase activity"/>
    <property type="evidence" value="ECO:0007669"/>
    <property type="project" value="UniProtKB-KW"/>
</dbReference>
<dbReference type="SUPFAM" id="SSF53335">
    <property type="entry name" value="S-adenosyl-L-methionine-dependent methyltransferases"/>
    <property type="match status" value="1"/>
</dbReference>
<gene>
    <name evidence="3" type="ORF">LJ725_25955</name>
</gene>
<sequence>MPKHSSPKHSSPKHSSRQRPANPSASRERPDVIAAQKVLAEIWPGGARASSVELLKALHVLTRDGGLNLDSRRKLKQVLHLVQLLRPSLDALLAERPDAILADLGAGKSYLGFLLYDLVVGPAGHGSLVGVEVRAELVERAEALAKACGFDRLSFVAGGIADTALPGGRADMVTALHACDTATDDAIRFALRHQAKVIALIPCCQAEVASLLEGAKPAPIDQLWRHPMHRREFGAHATNVLRGLVLEAHGYKVRVTEFTGLEHSLKNELILATRHQQSNPLARRKLDQLVEQLGVRPRLLDVMDAA</sequence>
<dbReference type="GO" id="GO:0032259">
    <property type="term" value="P:methylation"/>
    <property type="evidence" value="ECO:0007669"/>
    <property type="project" value="UniProtKB-KW"/>
</dbReference>
<dbReference type="InterPro" id="IPR029063">
    <property type="entry name" value="SAM-dependent_MTases_sf"/>
</dbReference>
<accession>A0ABS8L278</accession>
<dbReference type="EMBL" id="JAJISD010000014">
    <property type="protein sequence ID" value="MCC8432435.1"/>
    <property type="molecule type" value="Genomic_DNA"/>
</dbReference>
<evidence type="ECO:0000313" key="4">
    <source>
        <dbReference type="Proteomes" id="UP001198862"/>
    </source>
</evidence>
<feature type="region of interest" description="Disordered" evidence="1">
    <location>
        <begin position="1"/>
        <end position="30"/>
    </location>
</feature>
<comment type="caution">
    <text evidence="3">The sequence shown here is derived from an EMBL/GenBank/DDBJ whole genome shotgun (WGS) entry which is preliminary data.</text>
</comment>
<keyword evidence="3" id="KW-0489">Methyltransferase</keyword>
<evidence type="ECO:0000256" key="1">
    <source>
        <dbReference type="SAM" id="MobiDB-lite"/>
    </source>
</evidence>
<protein>
    <submittedName>
        <fullName evidence="3">SAM-dependent methyltransferase</fullName>
    </submittedName>
</protein>
<dbReference type="PANTHER" id="PTHR13369">
    <property type="match status" value="1"/>
</dbReference>
<organism evidence="3 4">
    <name type="scientific">Reyranella aquatilis</name>
    <dbReference type="NCBI Taxonomy" id="2035356"/>
    <lineage>
        <taxon>Bacteria</taxon>
        <taxon>Pseudomonadati</taxon>
        <taxon>Pseudomonadota</taxon>
        <taxon>Alphaproteobacteria</taxon>
        <taxon>Hyphomicrobiales</taxon>
        <taxon>Reyranellaceae</taxon>
        <taxon>Reyranella</taxon>
    </lineage>
</organism>
<feature type="domain" description="Methyltransferase" evidence="2">
    <location>
        <begin position="73"/>
        <end position="209"/>
    </location>
</feature>